<dbReference type="InterPro" id="IPR029063">
    <property type="entry name" value="SAM-dependent_MTases_sf"/>
</dbReference>
<dbReference type="RefSeq" id="WP_254018361.1">
    <property type="nucleotide sequence ID" value="NZ_CAKXZT010000119.1"/>
</dbReference>
<dbReference type="InterPro" id="IPR007848">
    <property type="entry name" value="Small_mtfrase_dom"/>
</dbReference>
<evidence type="ECO:0000256" key="3">
    <source>
        <dbReference type="ARBA" id="ARBA00022691"/>
    </source>
</evidence>
<keyword evidence="1 5" id="KW-0489">Methyltransferase</keyword>
<keyword evidence="3 5" id="KW-0949">S-adenosyl-L-methionine</keyword>
<proteinExistence type="inferred from homology"/>
<evidence type="ECO:0000259" key="8">
    <source>
        <dbReference type="Pfam" id="PF17827"/>
    </source>
</evidence>
<dbReference type="PROSITE" id="PS00092">
    <property type="entry name" value="N6_MTASE"/>
    <property type="match status" value="1"/>
</dbReference>
<keyword evidence="6" id="KW-0732">Signal</keyword>
<organism evidence="9 10">
    <name type="scientific">Mesorhizobium escarrei</name>
    <dbReference type="NCBI Taxonomy" id="666018"/>
    <lineage>
        <taxon>Bacteria</taxon>
        <taxon>Pseudomonadati</taxon>
        <taxon>Pseudomonadota</taxon>
        <taxon>Alphaproteobacteria</taxon>
        <taxon>Hyphomicrobiales</taxon>
        <taxon>Phyllobacteriaceae</taxon>
        <taxon>Mesorhizobium</taxon>
    </lineage>
</organism>
<dbReference type="Pfam" id="PF05175">
    <property type="entry name" value="MTS"/>
    <property type="match status" value="1"/>
</dbReference>
<evidence type="ECO:0000256" key="4">
    <source>
        <dbReference type="ARBA" id="ARBA00048391"/>
    </source>
</evidence>
<dbReference type="NCBIfam" id="TIGR00536">
    <property type="entry name" value="hemK_fam"/>
    <property type="match status" value="1"/>
</dbReference>
<evidence type="ECO:0000256" key="5">
    <source>
        <dbReference type="HAMAP-Rule" id="MF_02126"/>
    </source>
</evidence>
<feature type="domain" description="Release factor glutamine methyltransferase N-terminal" evidence="8">
    <location>
        <begin position="16"/>
        <end position="85"/>
    </location>
</feature>
<dbReference type="InterPro" id="IPR004556">
    <property type="entry name" value="HemK-like"/>
</dbReference>
<dbReference type="Gene3D" id="1.10.8.10">
    <property type="entry name" value="DNA helicase RuvA subunit, C-terminal domain"/>
    <property type="match status" value="1"/>
</dbReference>
<evidence type="ECO:0000256" key="1">
    <source>
        <dbReference type="ARBA" id="ARBA00022603"/>
    </source>
</evidence>
<feature type="binding site" evidence="5">
    <location>
        <begin position="200"/>
        <end position="203"/>
    </location>
    <ligand>
        <name>substrate</name>
    </ligand>
</feature>
<evidence type="ECO:0000313" key="9">
    <source>
        <dbReference type="EMBL" id="CAH2400489.1"/>
    </source>
</evidence>
<dbReference type="Gene3D" id="3.40.50.150">
    <property type="entry name" value="Vaccinia Virus protein VP39"/>
    <property type="match status" value="1"/>
</dbReference>
<sequence>MPTNSRNLKSTTLGLLLKAARARLAAAAVADPALDARLIVEHLSGTTPTQAIADPECSVDAAAIAAIDAALRRRVAGEPVHRILGYREFYGLRLSLSPETLEPRPDTETLVEAVLPFVKATAERQGQCRILDLGTGTGAIALALLSAVPAAVATGVDISQGALATAMRNARELGLGDRFQVLESDWFEKVFGRYHVIAGNPPYIASIDIENLQDEVRDFDPRQALDGGVDGLSSYRIIAAEAAGFLEAEGRIAVEIGHTQRKEVTGIFSAAGYMPAGVFRDFGGNERVLIFELTNP</sequence>
<evidence type="ECO:0000256" key="2">
    <source>
        <dbReference type="ARBA" id="ARBA00022679"/>
    </source>
</evidence>
<gene>
    <name evidence="5 9" type="primary">prmC</name>
    <name evidence="9" type="ORF">MES5069_250232</name>
</gene>
<dbReference type="GO" id="GO:0032259">
    <property type="term" value="P:methylation"/>
    <property type="evidence" value="ECO:0007669"/>
    <property type="project" value="UniProtKB-KW"/>
</dbReference>
<protein>
    <recommendedName>
        <fullName evidence="5">Release factor glutamine methyltransferase</fullName>
        <shortName evidence="5">RF MTase</shortName>
        <ecNumber evidence="5">2.1.1.297</ecNumber>
    </recommendedName>
    <alternativeName>
        <fullName evidence="5">N5-glutamine methyltransferase PrmC</fullName>
    </alternativeName>
    <alternativeName>
        <fullName evidence="5">Protein-(glutamine-N5) MTase PrmC</fullName>
    </alternativeName>
    <alternativeName>
        <fullName evidence="5">Protein-glutamine N-methyltransferase PrmC</fullName>
    </alternativeName>
</protein>
<feature type="domain" description="Methyltransferase small" evidence="7">
    <location>
        <begin position="127"/>
        <end position="207"/>
    </location>
</feature>
<dbReference type="NCBIfam" id="TIGR03534">
    <property type="entry name" value="RF_mod_PrmC"/>
    <property type="match status" value="1"/>
</dbReference>
<dbReference type="InterPro" id="IPR019874">
    <property type="entry name" value="RF_methyltr_PrmC"/>
</dbReference>
<comment type="function">
    <text evidence="5">Methylates the class 1 translation termination release factors RF1/PrfA and RF2/PrfB on the glutamine residue of the universally conserved GGQ motif.</text>
</comment>
<dbReference type="InterPro" id="IPR002052">
    <property type="entry name" value="DNA_methylase_N6_adenine_CS"/>
</dbReference>
<dbReference type="EC" id="2.1.1.297" evidence="5"/>
<dbReference type="Pfam" id="PF17827">
    <property type="entry name" value="PrmC_N"/>
    <property type="match status" value="1"/>
</dbReference>
<feature type="chain" id="PRO_5047041951" description="Release factor glutamine methyltransferase" evidence="6">
    <location>
        <begin position="26"/>
        <end position="296"/>
    </location>
</feature>
<accession>A0ABN8JQY5</accession>
<keyword evidence="2 5" id="KW-0808">Transferase</keyword>
<comment type="catalytic activity">
    <reaction evidence="4 5">
        <text>L-glutaminyl-[peptide chain release factor] + S-adenosyl-L-methionine = N(5)-methyl-L-glutaminyl-[peptide chain release factor] + S-adenosyl-L-homocysteine + H(+)</text>
        <dbReference type="Rhea" id="RHEA:42896"/>
        <dbReference type="Rhea" id="RHEA-COMP:10271"/>
        <dbReference type="Rhea" id="RHEA-COMP:10272"/>
        <dbReference type="ChEBI" id="CHEBI:15378"/>
        <dbReference type="ChEBI" id="CHEBI:30011"/>
        <dbReference type="ChEBI" id="CHEBI:57856"/>
        <dbReference type="ChEBI" id="CHEBI:59789"/>
        <dbReference type="ChEBI" id="CHEBI:61891"/>
        <dbReference type="EC" id="2.1.1.297"/>
    </reaction>
</comment>
<dbReference type="PANTHER" id="PTHR18895">
    <property type="entry name" value="HEMK METHYLTRANSFERASE"/>
    <property type="match status" value="1"/>
</dbReference>
<feature type="binding site" evidence="5">
    <location>
        <position position="200"/>
    </location>
    <ligand>
        <name>S-adenosyl-L-methionine</name>
        <dbReference type="ChEBI" id="CHEBI:59789"/>
    </ligand>
</feature>
<dbReference type="InterPro" id="IPR050320">
    <property type="entry name" value="N5-glutamine_MTase"/>
</dbReference>
<feature type="binding site" evidence="5">
    <location>
        <position position="157"/>
    </location>
    <ligand>
        <name>S-adenosyl-L-methionine</name>
        <dbReference type="ChEBI" id="CHEBI:59789"/>
    </ligand>
</feature>
<dbReference type="Proteomes" id="UP001153050">
    <property type="component" value="Unassembled WGS sequence"/>
</dbReference>
<feature type="binding site" evidence="5">
    <location>
        <begin position="134"/>
        <end position="138"/>
    </location>
    <ligand>
        <name>S-adenosyl-L-methionine</name>
        <dbReference type="ChEBI" id="CHEBI:59789"/>
    </ligand>
</feature>
<dbReference type="InterPro" id="IPR040758">
    <property type="entry name" value="PrmC_N"/>
</dbReference>
<dbReference type="GO" id="GO:0102559">
    <property type="term" value="F:peptide chain release factor N(5)-glutamine methyltransferase activity"/>
    <property type="evidence" value="ECO:0007669"/>
    <property type="project" value="UniProtKB-EC"/>
</dbReference>
<dbReference type="PANTHER" id="PTHR18895:SF74">
    <property type="entry name" value="MTRF1L RELEASE FACTOR GLUTAMINE METHYLTRANSFERASE"/>
    <property type="match status" value="1"/>
</dbReference>
<feature type="binding site" evidence="5">
    <location>
        <position position="186"/>
    </location>
    <ligand>
        <name>S-adenosyl-L-methionine</name>
        <dbReference type="ChEBI" id="CHEBI:59789"/>
    </ligand>
</feature>
<evidence type="ECO:0000256" key="6">
    <source>
        <dbReference type="SAM" id="SignalP"/>
    </source>
</evidence>
<dbReference type="HAMAP" id="MF_02126">
    <property type="entry name" value="RF_methyltr_PrmC"/>
    <property type="match status" value="1"/>
</dbReference>
<name>A0ABN8JQY5_9HYPH</name>
<evidence type="ECO:0000259" key="7">
    <source>
        <dbReference type="Pfam" id="PF05175"/>
    </source>
</evidence>
<comment type="similarity">
    <text evidence="5">Belongs to the protein N5-glutamine methyltransferase family. PrmC subfamily.</text>
</comment>
<dbReference type="CDD" id="cd02440">
    <property type="entry name" value="AdoMet_MTases"/>
    <property type="match status" value="1"/>
</dbReference>
<evidence type="ECO:0000313" key="10">
    <source>
        <dbReference type="Proteomes" id="UP001153050"/>
    </source>
</evidence>
<comment type="caution">
    <text evidence="9">The sequence shown here is derived from an EMBL/GenBank/DDBJ whole genome shotgun (WGS) entry which is preliminary data.</text>
</comment>
<reference evidence="9 10" key="1">
    <citation type="submission" date="2022-03" db="EMBL/GenBank/DDBJ databases">
        <authorList>
            <person name="Brunel B."/>
        </authorList>
    </citation>
    <scope>NUCLEOTIDE SEQUENCE [LARGE SCALE GENOMIC DNA]</scope>
    <source>
        <strain evidence="9">STM5069sample</strain>
    </source>
</reference>
<keyword evidence="10" id="KW-1185">Reference proteome</keyword>
<feature type="signal peptide" evidence="6">
    <location>
        <begin position="1"/>
        <end position="25"/>
    </location>
</feature>
<dbReference type="EMBL" id="CAKXZT010000119">
    <property type="protein sequence ID" value="CAH2400489.1"/>
    <property type="molecule type" value="Genomic_DNA"/>
</dbReference>
<dbReference type="SUPFAM" id="SSF53335">
    <property type="entry name" value="S-adenosyl-L-methionine-dependent methyltransferases"/>
    <property type="match status" value="1"/>
</dbReference>